<dbReference type="Gene3D" id="3.20.20.30">
    <property type="entry name" value="Luciferase-like domain"/>
    <property type="match status" value="1"/>
</dbReference>
<proteinExistence type="predicted"/>
<dbReference type="EMBL" id="JBHTHX010000606">
    <property type="protein sequence ID" value="MFD0886427.1"/>
    <property type="molecule type" value="Genomic_DNA"/>
</dbReference>
<keyword evidence="3" id="KW-1185">Reference proteome</keyword>
<dbReference type="Pfam" id="PF00296">
    <property type="entry name" value="Bac_luciferase"/>
    <property type="match status" value="1"/>
</dbReference>
<dbReference type="Proteomes" id="UP001597024">
    <property type="component" value="Unassembled WGS sequence"/>
</dbReference>
<dbReference type="SUPFAM" id="SSF51679">
    <property type="entry name" value="Bacterial luciferase-like"/>
    <property type="match status" value="1"/>
</dbReference>
<name>A0ABW3DTN3_9ACTN</name>
<dbReference type="InterPro" id="IPR036661">
    <property type="entry name" value="Luciferase-like_sf"/>
</dbReference>
<protein>
    <submittedName>
        <fullName evidence="2">LLM class flavin-dependent oxidoreductase</fullName>
    </submittedName>
</protein>
<feature type="non-terminal residue" evidence="2">
    <location>
        <position position="70"/>
    </location>
</feature>
<evidence type="ECO:0000259" key="1">
    <source>
        <dbReference type="Pfam" id="PF00296"/>
    </source>
</evidence>
<accession>A0ABW3DTN3</accession>
<evidence type="ECO:0000313" key="2">
    <source>
        <dbReference type="EMBL" id="MFD0886427.1"/>
    </source>
</evidence>
<reference evidence="3" key="1">
    <citation type="journal article" date="2019" name="Int. J. Syst. Evol. Microbiol.">
        <title>The Global Catalogue of Microorganisms (GCM) 10K type strain sequencing project: providing services to taxonomists for standard genome sequencing and annotation.</title>
        <authorList>
            <consortium name="The Broad Institute Genomics Platform"/>
            <consortium name="The Broad Institute Genome Sequencing Center for Infectious Disease"/>
            <person name="Wu L."/>
            <person name="Ma J."/>
        </authorList>
    </citation>
    <scope>NUCLEOTIDE SEQUENCE [LARGE SCALE GENOMIC DNA]</scope>
    <source>
        <strain evidence="3">CCUG 62974</strain>
    </source>
</reference>
<gene>
    <name evidence="2" type="ORF">ACFQ08_17935</name>
</gene>
<evidence type="ECO:0000313" key="3">
    <source>
        <dbReference type="Proteomes" id="UP001597024"/>
    </source>
</evidence>
<comment type="caution">
    <text evidence="2">The sequence shown here is derived from an EMBL/GenBank/DDBJ whole genome shotgun (WGS) entry which is preliminary data.</text>
</comment>
<sequence>MIDRLACSIYTLGAEAAEIAEAAGYESGWTSESYGTDSFTPLAWWGAKTRTMRLGTGVAQMAARPPTGMA</sequence>
<dbReference type="InterPro" id="IPR011251">
    <property type="entry name" value="Luciferase-like_dom"/>
</dbReference>
<feature type="domain" description="Luciferase-like" evidence="1">
    <location>
        <begin position="15"/>
        <end position="70"/>
    </location>
</feature>
<organism evidence="2 3">
    <name type="scientific">Streptosporangium algeriense</name>
    <dbReference type="NCBI Taxonomy" id="1682748"/>
    <lineage>
        <taxon>Bacteria</taxon>
        <taxon>Bacillati</taxon>
        <taxon>Actinomycetota</taxon>
        <taxon>Actinomycetes</taxon>
        <taxon>Streptosporangiales</taxon>
        <taxon>Streptosporangiaceae</taxon>
        <taxon>Streptosporangium</taxon>
    </lineage>
</organism>